<dbReference type="GO" id="GO:0008270">
    <property type="term" value="F:zinc ion binding"/>
    <property type="evidence" value="ECO:0007669"/>
    <property type="project" value="InterPro"/>
</dbReference>
<feature type="compositionally biased region" description="Polar residues" evidence="2">
    <location>
        <begin position="4484"/>
        <end position="4494"/>
    </location>
</feature>
<dbReference type="CDD" id="cd01644">
    <property type="entry name" value="RT_pepA17"/>
    <property type="match status" value="2"/>
</dbReference>
<dbReference type="InterPro" id="IPR022048">
    <property type="entry name" value="Envelope_fusion-like"/>
</dbReference>
<feature type="region of interest" description="Disordered" evidence="2">
    <location>
        <begin position="4686"/>
        <end position="4743"/>
    </location>
</feature>
<dbReference type="Gene3D" id="3.30.70.270">
    <property type="match status" value="1"/>
</dbReference>
<dbReference type="Pfam" id="PF03564">
    <property type="entry name" value="DUF1759"/>
    <property type="match status" value="2"/>
</dbReference>
<dbReference type="PANTHER" id="PTHR47331">
    <property type="entry name" value="PHD-TYPE DOMAIN-CONTAINING PROTEIN"/>
    <property type="match status" value="1"/>
</dbReference>
<dbReference type="Pfam" id="PF12259">
    <property type="entry name" value="Baculo_F"/>
    <property type="match status" value="1"/>
</dbReference>
<feature type="compositionally biased region" description="Basic and acidic residues" evidence="2">
    <location>
        <begin position="1749"/>
        <end position="1760"/>
    </location>
</feature>
<dbReference type="PANTHER" id="PTHR47331:SF5">
    <property type="entry name" value="RIBONUCLEASE H"/>
    <property type="match status" value="1"/>
</dbReference>
<dbReference type="InterPro" id="IPR012337">
    <property type="entry name" value="RNaseH-like_sf"/>
</dbReference>
<dbReference type="Pfam" id="PF17921">
    <property type="entry name" value="Integrase_H2C2"/>
    <property type="match status" value="2"/>
</dbReference>
<evidence type="ECO:0000256" key="2">
    <source>
        <dbReference type="SAM" id="MobiDB-lite"/>
    </source>
</evidence>
<dbReference type="EMBL" id="CAJHNJ030000509">
    <property type="protein sequence ID" value="CAG9138187.1"/>
    <property type="molecule type" value="Genomic_DNA"/>
</dbReference>
<feature type="coiled-coil region" evidence="1">
    <location>
        <begin position="3836"/>
        <end position="3863"/>
    </location>
</feature>
<dbReference type="PROSITE" id="PS50994">
    <property type="entry name" value="INTEGRASE"/>
    <property type="match status" value="1"/>
</dbReference>
<dbReference type="InterPro" id="IPR001584">
    <property type="entry name" value="Integrase_cat-core"/>
</dbReference>
<evidence type="ECO:0000313" key="4">
    <source>
        <dbReference type="EMBL" id="CAG9138187.1"/>
    </source>
</evidence>
<dbReference type="Pfam" id="PF18701">
    <property type="entry name" value="DUF5641"/>
    <property type="match status" value="2"/>
</dbReference>
<dbReference type="SUPFAM" id="SSF56672">
    <property type="entry name" value="DNA/RNA polymerases"/>
    <property type="match status" value="2"/>
</dbReference>
<feature type="domain" description="Integrase catalytic" evidence="3">
    <location>
        <begin position="1434"/>
        <end position="1626"/>
    </location>
</feature>
<feature type="compositionally biased region" description="Low complexity" evidence="2">
    <location>
        <begin position="4638"/>
        <end position="4647"/>
    </location>
</feature>
<feature type="region of interest" description="Disordered" evidence="2">
    <location>
        <begin position="1733"/>
        <end position="1781"/>
    </location>
</feature>
<dbReference type="SMART" id="SM00343">
    <property type="entry name" value="ZnF_C2HC"/>
    <property type="match status" value="2"/>
</dbReference>
<sequence length="4818" mass="546669">MADIIKAQIDLANRIEKLNVNTKKCAKSKITKGYLETRSETLDKYWSDYTSQHDNIVRTISEGVLRQSDFQPDENYDKTEELYMELKTLIKDAQFTIQKSESQPSQENTSTETAKIRPRLPPISIPTFSGDYGQWISFKDIFTSLIHNDNSLSKVEKHHYLKSALSGEAENLLKHFALTEANYDEAWKMLEARYDNKRVIVNNILNRLLNQKKLQAESATGLKELLDTTKESLNSLNNLQIETDKWDAIVVHTIVSKLDIETHKLWEQSLGSSTEIPSFNELATFMEGRFRTLEMIMLSTQETPRNCTYKREFEKYTQPAQKPTVYKSFATEIESTCTYCSQKHYICHCKEFASLEIRARQTFTKNNNLCFNCLTKGHSVSNCRQSTSCKKCGRRHHTLLHYTNPKNLTTNLTTTPETTTAKENDPQCTVSMKAVTKSEQTILATAHIPVQAKNGNTIILRALIDQGSQASFVTEEAAQLLKLDRTSVVGNVTGIASNSVPIKSMITLKIDTLTVNAYILKKLTSILPSREFTTDWPSSKNFKLADPQFHKPGPIDVLLGAEVHAQILLEGIERHESLIAVNSKLGWLISGKVSQPGKHNFVNAHSFKVTTDHLLRQFWEIEEYSPKQKPLTKLEVQCEEHYRSTYTRTDTGRYVLRLPFKDEKPTNLGDSRSLALNRLHQMERRFAHKPELKEEYCKFMRQYESLGHMEIVTEEDEDTDDVKLIPEKEKNTIRLASEKEKETQSKYYLPHHAVLRPMSLSTKLRVVFDATAKPAKGNSLNDELMIGPPLQQDIRDLITRWRKHKYCLISDIQKMYRQILISKDDVDYQRILWRETTNEPIREYRLLTITYGTSSAPFMAIRTLHQLADDERADFPDVADVLKTDFYIDDLMTGASTEDEAVRMRQRITELLERGGLPLHKWSSNSAKVLSEIPDSMQGSESAVNIKIDDVVKALGIKWNPQSDMFELTITLDFKTDNVTKRNVLSAIGKTFDPLGWLAPSVILLKIFMQKLWLAGLGWDEDLTDELKCEWFTYLSNFVNSQPILLPRWHGTVDTTAKIELHGFSDASNAAYGCVIYLRVWDGNEVRVSFVTAKAKPAPVKQVSLPRLELCGAVLLARMIQQFKTSLNVSDDNVFAWTDSTIVLAWLRKTPSTWTTFVANRTSEILMTTNSSQWHHVRSADNPADLASRGVMPNDLAESKLWWEGPQFLRNCEDVCIETDIPETNLESKTKVIAHVCTEEDDKNVNSHLTKYSSLLKLIRVTAFCLRFVNNCKAKIEKKQKLVTYLTTTELNYAVNTCVKMSQSVQFKNEIELLSQGKTVPKTSKLYTLNPYLDSNNVLRVGGRLVNAPISNDMKSPILLSNKCYLSELIVSDAHHKTLHGGHQLTFNYVRHKYWIIRGKDVVKRIVRKCIICFKQRAQPTAPFMGNLPKHRVTPARPFLTSGVDYAGPFLLKMYPGRCNRTYKAYIALFVCTVTKAIHLELVSDLTSAAYLAAFRRFTSRRGHCQDLWSDCGTNFVGASRELDLAFKSLKSTVVSEIAELLANDQTTWHFNPPGAPHFGGLWESGVKSIKGHLKRVIGQTLLTYEQFSTFLAQVEACVNSRPLTVMDSSADEPPLTPGHFLIGEPPIVVPGKSLVDTNVSHLNRWHTVQRFVQTLWRRWQSEYLTNMQHRYKWSKNQPDIPIGTVVLTEYPDSWPGYSAMHNWPGEGDAAAASSAEPVKEIVEEKRVPFFVKNDSAENESDGSSGPEPSKRGRLARDEAAIASPRRLQRRSNGNGGNDEWWTSEKFLSSENLKGVNIPAEQQLINAFEQLYSNFKKDGSERKSKADYFKRKLDTLDQYWQEFQQNHIKLCSSDAKDHSYFSTNQYQAVHGRYEYIKSKVQQQQQQQPQSQFLKAPKLILGKSLSDSVGTGELGESSAYQAGTSGAMTGRQPTGPSAPKSNLAGPIVDQEMPSVSGDMYRQQAAAGPSIQQNIMNKPAEVSNITTLTRADEFIKKQKSNFRAFHRTLTSINIDSIAEKWELEDTLRTLQARWSTIDRLHWEIDSELEGKDYEYEQTFTEYEQCYNDMKKAISKKMWNSQHREKTTPTLEIPIFHGNYHQWTSFKDLFIEAIHSNPTLSNAQKLQFLKSKVKGEAEKLIQHLQISSDNYAICWEILNNRFNNRKLIFSSHVHMLMGMPSIQQPSAVVLKRLHDTAVECLNGIKNLGVDTSTWDPLLVHIMSQKLDSDTHNEYISSLKQPRELPVLKEFLQFLENKFTSLEASRRKEPQAQKSTLTQYNNFQSNNKYQKPVYLKNSFISTNKPISQPFKKQPASNLKPNCFVCNDSGHGIFFCPQFIQMPPHMKLKTVNDLELCKNCLYKHSTPCFSQKFCRECNGNHNTILHDAFSNRANAAKAPPSSNQKHVRGNSHVSLQREFPEVLLATAMVRVQAADGTYHELRALLDQGSQTSLITEKAAQQLRLTRKKCQGIISGIGAKESSCHGVVRIKCLSMNTDYSFEAEAFVMKNLIKKLPSYSFAEPQWKFFDEIKLADPKFNISSPVDILFGADIYSKVLMEGIYRAGENLPMAQQTQLGWILSGNVSKTFHCNITMFDTQDIQQFWEIEDISDITPLTSADQKVMDFYENTTRRLPDGRYEVRLPMKEHFEQQLGSSKGKAIAQFENLERKLSKQPNIAAEYKAFMDEYRELGHMKLAQSNSRPEYHLPHHCVLREESSTTKLRVVFNGSARGTNGHSLNDLMESGPNLQQDMLSLLIKWRKHRFVITADIEKMFRQTWIHPEDQKLQKIIWRDSPSEPLQEYQLTTISYGQKSAPYLAMMTLRRLARDEKPNYQSSNACDVIETSFFMDDLVHGCNTIAEAKQLKQDLIEILKSGGFNLRKWKANTPELTTNSHEEAEKLDFRRSGSNKTLGLCWDPKKDHFSFQSKVLNEKSPPQEVSKRTLLSDISKIFDPLGWLSPVTTKLKLLFQHVWLSKIEWGDPVPEDIKTEWLKSRDDLENINSYEIQRWLNTEKGASIELHGFCDSSMKAYACVIYCKTNQGSVVQVVAKARLVPIKSKEKQVSLPRLELCGALLLARLMEKVVECLSDFKITIHGWTDSMVVLGWLQGDTGRWKTFVASRVEKILKIMPSDTWNYVQSTENPADCASRGITAAQLYHHTLWWKGPQWLPSYDSKQEQITSFTTEEEIKRTKQINVVVHEYDVIDKVLEHYSSYTKAIRAIAWLTRYVSYLLNRKQTQPIKYLTIKELKEAKNKCIKQAQKAEYSREISSLSSGDEIHSKSKILSLRPYLDSENILRVGGRLKNADISSEIKHPIIIPNNSRLAELLIDHAHSATFHAGPKLTSAFIRQKYWIVGGLRATKKQIRKCVACRKQSPSKHHQLMGDLPSKGLTNLNHFTTPELIIRAIDNGTNFLGASRVLAKEYEEIKNTFDNHFMSTVAEMEIQWHFQAPAWPSAGGIWEAAVKSLKHHLKRVIGEQKLTYEEFATLLAQLEACLNSRPLCPLTEDPDDVDFLTPAHFLTGGPALLIPDTEHDLRSRWQHMQKIYQDIWNRWQSEYLTQLSQRSKWCRKQANFQIGDIVMIHDANLPAGKWPLGRIIQLHPGQDGLVRVVSIKTKNGILKRPIVKLSILPVHEQKTSSAEGQKQESRKPSRNQSSKPKRSINLVAVLTSVMFFLSIMSPGQCAYSYQSLSPNKTLYFEKITNIQLIRDEWRLIVYYNMEPYYHGMSAVAKYLSYLNSTCEQIKTLSECEEVVLQLRHSQGELQHYNSVLLSQHLPARAARRRRGLINGVGMIASELFGVLDSRFAENYERDIKLIRKNQNHLAELWKNQTTIVEAEFNLIKRTEQTMERQHKAVNQKINKLQNSINYLQSQARSDSIVNEFTMSALIENNLITQLKSLQNTLLNTITNIYSGKLDLHLLTPEQLRRELNDISARLPKDLTLPPYETSSIYHLLKVKAKMTESYLLFEISIPLITRDNYELMKIFPIPKQVAKYMVNILPVSSYVAVNLQQDAMILLSEAQIEKCLAKDQQSMLCHHSSPIFKILSDENLCQKDNEKGTCKVTYNPCVSSWTPMKNINSYLYFCCDECKLKMMCENQVTALQLRTAGLFTMGKDCIMKSADFTLFSHRMPSNNLSVSADILSPVIAPINHIINITLPVELEPKQTENNEKQFTELKQKIDEMKKSVPLTSEISYHDIHHYSIIYVMISMAVAVAGVFAWRRARAPRASPRASPRAQVQLQLEPLAPAAAPAQHQCVKNDKCDSECSVQKCSDIKLTVSGNSDLKLPVIINKQNEQYQCSESGYKVPVDQRISSRLTQTGTQTSPDSQQEEAAAAQAVLGVSNKDGPSSPRTVARERLRSRGFKRGASPPPPPARAPAVRKQALSPAQAECLRAIFAALLWHEGIVHDAIACAAFLKFHPSLPKHGARVVTRAPHQPPPRPLRHSLEVNSSGQYLHIQPSTLETLTRSGVEASVSRLRKITCDTPPPIKEEESASQQGTMERPTTSVVNVLPPALRALVALWDALNNADQLAVATDKFRKEILTEKNENEPPSSSIRKKRDWKSIPGAKTPYSVECELCGGASVPPPLAAHMRHMHPGCRGRSSRGYDRSGAYVCAPPANAICGQLAQAYHLWYILCEQCRDKALKAAQSSKQSKSKPISDQGSEKIEPQVEVDHHVIKENAVFLLDLAPLTSSESPSLSPYADANRSPPAATSSPWQPAPPFQSLQALGAAPRLPPPHSKYHSLGRAPPTNLHSLQALGAAPRLPPPHSKYHSLGRAPPTNLHVSILYTIRAPGSWRPFQSLLALGAAPRLPPPHKKVPLAGPRAPH</sequence>
<dbReference type="GO" id="GO:0003676">
    <property type="term" value="F:nucleic acid binding"/>
    <property type="evidence" value="ECO:0007669"/>
    <property type="project" value="InterPro"/>
</dbReference>
<dbReference type="SUPFAM" id="SSF53098">
    <property type="entry name" value="Ribonuclease H-like"/>
    <property type="match status" value="2"/>
</dbReference>
<keyword evidence="5" id="KW-1185">Reference proteome</keyword>
<dbReference type="InterPro" id="IPR043502">
    <property type="entry name" value="DNA/RNA_pol_sf"/>
</dbReference>
<accession>A0A8S4GEA5</accession>
<dbReference type="Gene3D" id="3.10.10.10">
    <property type="entry name" value="HIV Type 1 Reverse Transcriptase, subunit A, domain 1"/>
    <property type="match status" value="1"/>
</dbReference>
<dbReference type="GO" id="GO:0042575">
    <property type="term" value="C:DNA polymerase complex"/>
    <property type="evidence" value="ECO:0007669"/>
    <property type="project" value="UniProtKB-ARBA"/>
</dbReference>
<evidence type="ECO:0000313" key="5">
    <source>
        <dbReference type="Proteomes" id="UP000653454"/>
    </source>
</evidence>
<evidence type="ECO:0000259" key="3">
    <source>
        <dbReference type="PROSITE" id="PS50994"/>
    </source>
</evidence>
<dbReference type="GO" id="GO:0071897">
    <property type="term" value="P:DNA biosynthetic process"/>
    <property type="evidence" value="ECO:0007669"/>
    <property type="project" value="UniProtKB-ARBA"/>
</dbReference>
<feature type="region of interest" description="Disordered" evidence="2">
    <location>
        <begin position="4638"/>
        <end position="4657"/>
    </location>
</feature>
<dbReference type="Proteomes" id="UP000653454">
    <property type="component" value="Unassembled WGS sequence"/>
</dbReference>
<dbReference type="CDD" id="cd00303">
    <property type="entry name" value="retropepsin_like"/>
    <property type="match status" value="1"/>
</dbReference>
<feature type="region of interest" description="Disordered" evidence="2">
    <location>
        <begin position="4472"/>
        <end position="4494"/>
    </location>
</feature>
<reference evidence="4" key="1">
    <citation type="submission" date="2020-11" db="EMBL/GenBank/DDBJ databases">
        <authorList>
            <person name="Whiteford S."/>
        </authorList>
    </citation>
    <scope>NUCLEOTIDE SEQUENCE</scope>
</reference>
<dbReference type="GO" id="GO:0015074">
    <property type="term" value="P:DNA integration"/>
    <property type="evidence" value="ECO:0007669"/>
    <property type="project" value="InterPro"/>
</dbReference>
<gene>
    <name evidence="4" type="ORF">PLXY2_LOCUS16446</name>
</gene>
<comment type="caution">
    <text evidence="4">The sequence shown here is derived from an EMBL/GenBank/DDBJ whole genome shotgun (WGS) entry which is preliminary data.</text>
</comment>
<organism evidence="4 5">
    <name type="scientific">Plutella xylostella</name>
    <name type="common">Diamondback moth</name>
    <name type="synonym">Plutella maculipennis</name>
    <dbReference type="NCBI Taxonomy" id="51655"/>
    <lineage>
        <taxon>Eukaryota</taxon>
        <taxon>Metazoa</taxon>
        <taxon>Ecdysozoa</taxon>
        <taxon>Arthropoda</taxon>
        <taxon>Hexapoda</taxon>
        <taxon>Insecta</taxon>
        <taxon>Pterygota</taxon>
        <taxon>Neoptera</taxon>
        <taxon>Endopterygota</taxon>
        <taxon>Lepidoptera</taxon>
        <taxon>Glossata</taxon>
        <taxon>Ditrysia</taxon>
        <taxon>Yponomeutoidea</taxon>
        <taxon>Plutellidae</taxon>
        <taxon>Plutella</taxon>
    </lineage>
</organism>
<dbReference type="InterPro" id="IPR001878">
    <property type="entry name" value="Znf_CCHC"/>
</dbReference>
<dbReference type="InterPro" id="IPR000477">
    <property type="entry name" value="RT_dom"/>
</dbReference>
<protein>
    <submittedName>
        <fullName evidence="4">(diamondback moth) hypothetical protein</fullName>
    </submittedName>
</protein>
<feature type="compositionally biased region" description="Polar residues" evidence="2">
    <location>
        <begin position="1917"/>
        <end position="1934"/>
    </location>
</feature>
<dbReference type="InterPro" id="IPR005312">
    <property type="entry name" value="DUF1759"/>
</dbReference>
<keyword evidence="1" id="KW-0175">Coiled coil</keyword>
<dbReference type="InterPro" id="IPR041588">
    <property type="entry name" value="Integrase_H2C2"/>
</dbReference>
<name>A0A8S4GEA5_PLUXY</name>
<dbReference type="Gene3D" id="3.30.420.10">
    <property type="entry name" value="Ribonuclease H-like superfamily/Ribonuclease H"/>
    <property type="match status" value="2"/>
</dbReference>
<dbReference type="Pfam" id="PF00078">
    <property type="entry name" value="RVT_1"/>
    <property type="match status" value="1"/>
</dbReference>
<dbReference type="InterPro" id="IPR040676">
    <property type="entry name" value="DUF5641"/>
</dbReference>
<dbReference type="InterPro" id="IPR008042">
    <property type="entry name" value="Retrotrans_Pao"/>
</dbReference>
<feature type="region of interest" description="Disordered" evidence="2">
    <location>
        <begin position="1911"/>
        <end position="1945"/>
    </location>
</feature>
<proteinExistence type="predicted"/>
<dbReference type="InterPro" id="IPR036397">
    <property type="entry name" value="RNaseH_sf"/>
</dbReference>
<feature type="region of interest" description="Disordered" evidence="2">
    <location>
        <begin position="3626"/>
        <end position="3649"/>
    </location>
</feature>
<dbReference type="Gene3D" id="2.40.70.10">
    <property type="entry name" value="Acid Proteases"/>
    <property type="match status" value="1"/>
</dbReference>
<dbReference type="Pfam" id="PF05380">
    <property type="entry name" value="Peptidase_A17"/>
    <property type="match status" value="2"/>
</dbReference>
<evidence type="ECO:0000256" key="1">
    <source>
        <dbReference type="SAM" id="Coils"/>
    </source>
</evidence>
<dbReference type="InterPro" id="IPR021109">
    <property type="entry name" value="Peptidase_aspartic_dom_sf"/>
</dbReference>
<dbReference type="InterPro" id="IPR043128">
    <property type="entry name" value="Rev_trsase/Diguanyl_cyclase"/>
</dbReference>